<dbReference type="AlphaFoldDB" id="A0A542DWG8"/>
<dbReference type="Proteomes" id="UP000317893">
    <property type="component" value="Unassembled WGS sequence"/>
</dbReference>
<comment type="caution">
    <text evidence="9">The sequence shown here is derived from an EMBL/GenBank/DDBJ whole genome shotgun (WGS) entry which is preliminary data.</text>
</comment>
<evidence type="ECO:0000313" key="10">
    <source>
        <dbReference type="Proteomes" id="UP000317893"/>
    </source>
</evidence>
<evidence type="ECO:0000256" key="3">
    <source>
        <dbReference type="ARBA" id="ARBA00023015"/>
    </source>
</evidence>
<protein>
    <submittedName>
        <fullName evidence="9">RNA polymerase ECF family sigma subunit</fullName>
    </submittedName>
</protein>
<evidence type="ECO:0000256" key="5">
    <source>
        <dbReference type="ARBA" id="ARBA00023163"/>
    </source>
</evidence>
<dbReference type="InterPro" id="IPR014284">
    <property type="entry name" value="RNA_pol_sigma-70_dom"/>
</dbReference>
<dbReference type="GO" id="GO:0003677">
    <property type="term" value="F:DNA binding"/>
    <property type="evidence" value="ECO:0007669"/>
    <property type="project" value="InterPro"/>
</dbReference>
<accession>A0A542DWG8</accession>
<dbReference type="InterPro" id="IPR032710">
    <property type="entry name" value="NTF2-like_dom_sf"/>
</dbReference>
<dbReference type="InterPro" id="IPR014305">
    <property type="entry name" value="RNA_pol_sigma-G_actinobac"/>
</dbReference>
<dbReference type="InterPro" id="IPR036388">
    <property type="entry name" value="WH-like_DNA-bd_sf"/>
</dbReference>
<dbReference type="EMBL" id="VFMN01000001">
    <property type="protein sequence ID" value="TQJ07395.1"/>
    <property type="molecule type" value="Genomic_DNA"/>
</dbReference>
<dbReference type="Pfam" id="PF12680">
    <property type="entry name" value="SnoaL_2"/>
    <property type="match status" value="1"/>
</dbReference>
<evidence type="ECO:0000259" key="8">
    <source>
        <dbReference type="Pfam" id="PF12680"/>
    </source>
</evidence>
<sequence length="333" mass="36223">MLATLPRVSAPTVDELATFRPELVAHCYRFLACYAEAEDAVQETMTKAWRHAEGYEGRSSVRTWLYSIATRVCLDMQRAPQRRSLPMDLASPGQVPTDPTTLRRLDDAPWVGPVADAHLPAAADPAEVVGVRDSVRLAFVTALQSLPPRQRAALLLRDVLAFSAQECAELLGTTTVSVNSALVRARRTLGELDALEAGGRDTEVEGAVLARYVEAFEAYDVERLVGLLRDDVVFSMPPFPLWLSGSSSVEQWWRGPGEVCRGSRVLTTAANGSPAAAVYHPVAAGRWEPFALHVLDVTDDGRIAGITHFMDTAVFAEFGLPASLSRGSRRGRP</sequence>
<keyword evidence="3" id="KW-0805">Transcription regulation</keyword>
<evidence type="ECO:0000259" key="7">
    <source>
        <dbReference type="Pfam" id="PF08281"/>
    </source>
</evidence>
<name>A0A542DWG8_9MICO</name>
<dbReference type="GO" id="GO:0016987">
    <property type="term" value="F:sigma factor activity"/>
    <property type="evidence" value="ECO:0007669"/>
    <property type="project" value="UniProtKB-KW"/>
</dbReference>
<dbReference type="CDD" id="cd06171">
    <property type="entry name" value="Sigma70_r4"/>
    <property type="match status" value="1"/>
</dbReference>
<evidence type="ECO:0000256" key="1">
    <source>
        <dbReference type="ARBA" id="ARBA00010641"/>
    </source>
</evidence>
<dbReference type="Gene3D" id="1.10.1740.10">
    <property type="match status" value="1"/>
</dbReference>
<dbReference type="InterPro" id="IPR039425">
    <property type="entry name" value="RNA_pol_sigma-70-like"/>
</dbReference>
<dbReference type="SUPFAM" id="SSF88946">
    <property type="entry name" value="Sigma2 domain of RNA polymerase sigma factors"/>
    <property type="match status" value="1"/>
</dbReference>
<evidence type="ECO:0000256" key="2">
    <source>
        <dbReference type="ARBA" id="ARBA00011344"/>
    </source>
</evidence>
<dbReference type="Gene3D" id="3.10.450.50">
    <property type="match status" value="1"/>
</dbReference>
<comment type="similarity">
    <text evidence="1">Belongs to the sigma-70 factor family. ECF subfamily.</text>
</comment>
<keyword evidence="5" id="KW-0804">Transcription</keyword>
<gene>
    <name evidence="9" type="ORF">FB458_0456</name>
</gene>
<dbReference type="NCBIfam" id="TIGR02937">
    <property type="entry name" value="sigma70-ECF"/>
    <property type="match status" value="1"/>
</dbReference>
<reference evidence="9 10" key="1">
    <citation type="submission" date="2019-06" db="EMBL/GenBank/DDBJ databases">
        <title>Sequencing the genomes of 1000 actinobacteria strains.</title>
        <authorList>
            <person name="Klenk H.-P."/>
        </authorList>
    </citation>
    <scope>NUCLEOTIDE SEQUENCE [LARGE SCALE GENOMIC DNA]</scope>
    <source>
        <strain evidence="9 10">DSM 18607</strain>
    </source>
</reference>
<dbReference type="GO" id="GO:0006352">
    <property type="term" value="P:DNA-templated transcription initiation"/>
    <property type="evidence" value="ECO:0007669"/>
    <property type="project" value="InterPro"/>
</dbReference>
<evidence type="ECO:0000256" key="4">
    <source>
        <dbReference type="ARBA" id="ARBA00023082"/>
    </source>
</evidence>
<keyword evidence="4" id="KW-0731">Sigma factor</keyword>
<dbReference type="SUPFAM" id="SSF88659">
    <property type="entry name" value="Sigma3 and sigma4 domains of RNA polymerase sigma factors"/>
    <property type="match status" value="1"/>
</dbReference>
<dbReference type="InterPro" id="IPR013324">
    <property type="entry name" value="RNA_pol_sigma_r3/r4-like"/>
</dbReference>
<dbReference type="NCBIfam" id="NF006089">
    <property type="entry name" value="PRK08241.1"/>
    <property type="match status" value="1"/>
</dbReference>
<dbReference type="Pfam" id="PF04542">
    <property type="entry name" value="Sigma70_r2"/>
    <property type="match status" value="1"/>
</dbReference>
<evidence type="ECO:0000313" key="9">
    <source>
        <dbReference type="EMBL" id="TQJ07395.1"/>
    </source>
</evidence>
<evidence type="ECO:0000259" key="6">
    <source>
        <dbReference type="Pfam" id="PF04542"/>
    </source>
</evidence>
<dbReference type="InterPro" id="IPR013325">
    <property type="entry name" value="RNA_pol_sigma_r2"/>
</dbReference>
<proteinExistence type="inferred from homology"/>
<dbReference type="PANTHER" id="PTHR43133:SF65">
    <property type="entry name" value="ECF RNA POLYMERASE SIGMA FACTOR SIGG"/>
    <property type="match status" value="1"/>
</dbReference>
<feature type="domain" description="RNA polymerase sigma-70 region 2" evidence="6">
    <location>
        <begin position="19"/>
        <end position="82"/>
    </location>
</feature>
<organism evidence="9 10">
    <name type="scientific">Lapillicoccus jejuensis</name>
    <dbReference type="NCBI Taxonomy" id="402171"/>
    <lineage>
        <taxon>Bacteria</taxon>
        <taxon>Bacillati</taxon>
        <taxon>Actinomycetota</taxon>
        <taxon>Actinomycetes</taxon>
        <taxon>Micrococcales</taxon>
        <taxon>Intrasporangiaceae</taxon>
        <taxon>Lapillicoccus</taxon>
    </lineage>
</organism>
<dbReference type="SUPFAM" id="SSF54427">
    <property type="entry name" value="NTF2-like"/>
    <property type="match status" value="1"/>
</dbReference>
<dbReference type="InterPro" id="IPR013249">
    <property type="entry name" value="RNA_pol_sigma70_r4_t2"/>
</dbReference>
<dbReference type="NCBIfam" id="TIGR02960">
    <property type="entry name" value="SigX5"/>
    <property type="match status" value="1"/>
</dbReference>
<dbReference type="InterPro" id="IPR007627">
    <property type="entry name" value="RNA_pol_sigma70_r2"/>
</dbReference>
<keyword evidence="10" id="KW-1185">Reference proteome</keyword>
<dbReference type="Pfam" id="PF08281">
    <property type="entry name" value="Sigma70_r4_2"/>
    <property type="match status" value="1"/>
</dbReference>
<dbReference type="Gene3D" id="1.10.10.10">
    <property type="entry name" value="Winged helix-like DNA-binding domain superfamily/Winged helix DNA-binding domain"/>
    <property type="match status" value="1"/>
</dbReference>
<feature type="domain" description="RNA polymerase sigma factor 70 region 4 type 2" evidence="7">
    <location>
        <begin position="137"/>
        <end position="189"/>
    </location>
</feature>
<dbReference type="InterPro" id="IPR037401">
    <property type="entry name" value="SnoaL-like"/>
</dbReference>
<feature type="domain" description="SnoaL-like" evidence="8">
    <location>
        <begin position="210"/>
        <end position="304"/>
    </location>
</feature>
<dbReference type="PANTHER" id="PTHR43133">
    <property type="entry name" value="RNA POLYMERASE ECF-TYPE SIGMA FACTO"/>
    <property type="match status" value="1"/>
</dbReference>
<comment type="subunit">
    <text evidence="2">Interacts transiently with the RNA polymerase catalytic core formed by RpoA, RpoB, RpoC and RpoZ (2 alpha, 1 beta, 1 beta' and 1 omega subunit) to form the RNA polymerase holoenzyme that can initiate transcription.</text>
</comment>